<dbReference type="AlphaFoldDB" id="A0A7V4TXH7"/>
<evidence type="ECO:0000313" key="2">
    <source>
        <dbReference type="EMBL" id="HGY54179.1"/>
    </source>
</evidence>
<feature type="signal peptide" evidence="1">
    <location>
        <begin position="1"/>
        <end position="25"/>
    </location>
</feature>
<evidence type="ECO:0008006" key="3">
    <source>
        <dbReference type="Google" id="ProtNLM"/>
    </source>
</evidence>
<dbReference type="EMBL" id="DRQG01000007">
    <property type="protein sequence ID" value="HGY54179.1"/>
    <property type="molecule type" value="Genomic_DNA"/>
</dbReference>
<name>A0A7V4TXH7_CALAY</name>
<feature type="chain" id="PRO_5030817843" description="DUF2279 domain-containing protein" evidence="1">
    <location>
        <begin position="26"/>
        <end position="162"/>
    </location>
</feature>
<dbReference type="Proteomes" id="UP000885779">
    <property type="component" value="Unassembled WGS sequence"/>
</dbReference>
<dbReference type="PANTHER" id="PTHR35462:SF2">
    <property type="entry name" value="TRANSMEMBRANE PROTEIN"/>
    <property type="match status" value="1"/>
</dbReference>
<accession>A0A7V4TXH7</accession>
<gene>
    <name evidence="2" type="ORF">ENK44_00625</name>
</gene>
<keyword evidence="1" id="KW-0732">Signal</keyword>
<proteinExistence type="predicted"/>
<protein>
    <recommendedName>
        <fullName evidence="3">DUF2279 domain-containing protein</fullName>
    </recommendedName>
</protein>
<organism evidence="2">
    <name type="scientific">Caldithrix abyssi</name>
    <dbReference type="NCBI Taxonomy" id="187145"/>
    <lineage>
        <taxon>Bacteria</taxon>
        <taxon>Pseudomonadati</taxon>
        <taxon>Calditrichota</taxon>
        <taxon>Calditrichia</taxon>
        <taxon>Calditrichales</taxon>
        <taxon>Calditrichaceae</taxon>
        <taxon>Caldithrix</taxon>
    </lineage>
</organism>
<reference evidence="2" key="1">
    <citation type="journal article" date="2020" name="mSystems">
        <title>Genome- and Community-Level Interaction Insights into Carbon Utilization and Element Cycling Functions of Hydrothermarchaeota in Hydrothermal Sediment.</title>
        <authorList>
            <person name="Zhou Z."/>
            <person name="Liu Y."/>
            <person name="Xu W."/>
            <person name="Pan J."/>
            <person name="Luo Z.H."/>
            <person name="Li M."/>
        </authorList>
    </citation>
    <scope>NUCLEOTIDE SEQUENCE [LARGE SCALE GENOMIC DNA]</scope>
    <source>
        <strain evidence="2">HyVt-577</strain>
    </source>
</reference>
<dbReference type="PANTHER" id="PTHR35462">
    <property type="match status" value="1"/>
</dbReference>
<comment type="caution">
    <text evidence="2">The sequence shown here is derived from an EMBL/GenBank/DDBJ whole genome shotgun (WGS) entry which is preliminary data.</text>
</comment>
<evidence type="ECO:0000256" key="1">
    <source>
        <dbReference type="SAM" id="SignalP"/>
    </source>
</evidence>
<sequence>MFVFKPIFCRTAMYILFILCIPLKAENSPDSGHKYNISIVKRASRFSASRLVREDVKPGFHAVSTENKESKPINWSAGWFSYDKGYHFLGSFMITVAAGKSFQKFAGAGDRSSRIWAASLSFSVGLGKEIYDSLQPENHFSYKDLAADVAGIIAGLVVLNNE</sequence>